<comment type="caution">
    <text evidence="5">The sequence shown here is derived from an EMBL/GenBank/DDBJ whole genome shotgun (WGS) entry which is preliminary data.</text>
</comment>
<dbReference type="PANTHER" id="PTHR37164:SF1">
    <property type="entry name" value="BACTERIOHEMERYTHRIN"/>
    <property type="match status" value="1"/>
</dbReference>
<keyword evidence="2" id="KW-0479">Metal-binding</keyword>
<feature type="domain" description="Hemerythrin-like" evidence="4">
    <location>
        <begin position="12"/>
        <end position="127"/>
    </location>
</feature>
<evidence type="ECO:0000313" key="5">
    <source>
        <dbReference type="EMBL" id="MBE9223375.1"/>
    </source>
</evidence>
<dbReference type="Gene3D" id="1.20.120.50">
    <property type="entry name" value="Hemerythrin-like"/>
    <property type="match status" value="1"/>
</dbReference>
<dbReference type="Pfam" id="PF01814">
    <property type="entry name" value="Hemerythrin"/>
    <property type="match status" value="1"/>
</dbReference>
<dbReference type="CDD" id="cd12107">
    <property type="entry name" value="Hemerythrin"/>
    <property type="match status" value="1"/>
</dbReference>
<protein>
    <submittedName>
        <fullName evidence="5">Hemerythrin family protein</fullName>
    </submittedName>
</protein>
<gene>
    <name evidence="5" type="ORF">IQ215_11770</name>
</gene>
<dbReference type="NCBIfam" id="TIGR02481">
    <property type="entry name" value="hemeryth_dom"/>
    <property type="match status" value="1"/>
</dbReference>
<dbReference type="Proteomes" id="UP000654604">
    <property type="component" value="Unassembled WGS sequence"/>
</dbReference>
<proteinExistence type="inferred from homology"/>
<dbReference type="PANTHER" id="PTHR37164">
    <property type="entry name" value="BACTERIOHEMERYTHRIN"/>
    <property type="match status" value="1"/>
</dbReference>
<keyword evidence="3" id="KW-0408">Iron</keyword>
<evidence type="ECO:0000313" key="6">
    <source>
        <dbReference type="Proteomes" id="UP000654604"/>
    </source>
</evidence>
<dbReference type="InterPro" id="IPR012312">
    <property type="entry name" value="Hemerythrin-like"/>
</dbReference>
<dbReference type="InterPro" id="IPR012827">
    <property type="entry name" value="Hemerythrin_metal-bd"/>
</dbReference>
<dbReference type="RefSeq" id="WP_193801614.1">
    <property type="nucleotide sequence ID" value="NZ_JADEWC010000029.1"/>
</dbReference>
<evidence type="ECO:0000256" key="3">
    <source>
        <dbReference type="ARBA" id="ARBA00023004"/>
    </source>
</evidence>
<dbReference type="InterPro" id="IPR035938">
    <property type="entry name" value="Hemerythrin-like_sf"/>
</dbReference>
<reference evidence="5 6" key="1">
    <citation type="submission" date="2020-10" db="EMBL/GenBank/DDBJ databases">
        <authorList>
            <person name="Castelo-Branco R."/>
            <person name="Eusebio N."/>
            <person name="Adriana R."/>
            <person name="Vieira A."/>
            <person name="Brugerolle De Fraissinette N."/>
            <person name="Rezende De Castro R."/>
            <person name="Schneider M.P."/>
            <person name="Vasconcelos V."/>
            <person name="Leao P.N."/>
        </authorList>
    </citation>
    <scope>NUCLEOTIDE SEQUENCE [LARGE SCALE GENOMIC DNA]</scope>
    <source>
        <strain evidence="5 6">LEGE 03274</strain>
    </source>
</reference>
<dbReference type="NCBIfam" id="NF033749">
    <property type="entry name" value="bact_hemeryth"/>
    <property type="match status" value="1"/>
</dbReference>
<evidence type="ECO:0000259" key="4">
    <source>
        <dbReference type="Pfam" id="PF01814"/>
    </source>
</evidence>
<dbReference type="SUPFAM" id="SSF47188">
    <property type="entry name" value="Hemerythrin-like"/>
    <property type="match status" value="1"/>
</dbReference>
<evidence type="ECO:0000256" key="2">
    <source>
        <dbReference type="ARBA" id="ARBA00022723"/>
    </source>
</evidence>
<accession>A0ABR9V649</accession>
<evidence type="ECO:0000256" key="1">
    <source>
        <dbReference type="ARBA" id="ARBA00010587"/>
    </source>
</evidence>
<organism evidence="5 6">
    <name type="scientific">Cyanobacterium stanieri LEGE 03274</name>
    <dbReference type="NCBI Taxonomy" id="1828756"/>
    <lineage>
        <taxon>Bacteria</taxon>
        <taxon>Bacillati</taxon>
        <taxon>Cyanobacteriota</taxon>
        <taxon>Cyanophyceae</taxon>
        <taxon>Oscillatoriophycideae</taxon>
        <taxon>Chroococcales</taxon>
        <taxon>Geminocystaceae</taxon>
        <taxon>Cyanobacterium</taxon>
    </lineage>
</organism>
<sequence length="137" mass="15627">MERYELNDTLKTGVKMIDTHHRELIRAINDLADAIEKGMGGNAVKKILSFLEFYAEWHFAHEEKCAHKHQCPMAQVNKDAHAIFLATVKKYRVEYQENPEKQSIIALQIHHDLSQWLIGHIKGIDVKLGAEIIAAGT</sequence>
<comment type="similarity">
    <text evidence="1">Belongs to the hemerythrin family.</text>
</comment>
<dbReference type="InterPro" id="IPR050669">
    <property type="entry name" value="Hemerythrin"/>
</dbReference>
<keyword evidence="6" id="KW-1185">Reference proteome</keyword>
<name>A0ABR9V649_9CHRO</name>
<dbReference type="EMBL" id="JADEWC010000029">
    <property type="protein sequence ID" value="MBE9223375.1"/>
    <property type="molecule type" value="Genomic_DNA"/>
</dbReference>